<comment type="caution">
    <text evidence="1">The sequence shown here is derived from an EMBL/GenBank/DDBJ whole genome shotgun (WGS) entry which is preliminary data.</text>
</comment>
<reference evidence="1 2" key="1">
    <citation type="submission" date="2023-12" db="EMBL/GenBank/DDBJ databases">
        <title>Sinomonas terricola sp. nov, isolated from litchi orchard soil in Guangdong, PR China.</title>
        <authorList>
            <person name="Jiaxin W."/>
            <person name="Yang Z."/>
            <person name="Honghui Z."/>
        </authorList>
    </citation>
    <scope>NUCLEOTIDE SEQUENCE [LARGE SCALE GENOMIC DNA]</scope>
    <source>
        <strain evidence="1 2">JGH33</strain>
    </source>
</reference>
<protein>
    <submittedName>
        <fullName evidence="1">Uncharacterized protein</fullName>
    </submittedName>
</protein>
<organism evidence="1 2">
    <name type="scientific">Sinomonas terricola</name>
    <dbReference type="NCBI Taxonomy" id="3110330"/>
    <lineage>
        <taxon>Bacteria</taxon>
        <taxon>Bacillati</taxon>
        <taxon>Actinomycetota</taxon>
        <taxon>Actinomycetes</taxon>
        <taxon>Micrococcales</taxon>
        <taxon>Micrococcaceae</taxon>
        <taxon>Sinomonas</taxon>
    </lineage>
</organism>
<proteinExistence type="predicted"/>
<keyword evidence="2" id="KW-1185">Reference proteome</keyword>
<evidence type="ECO:0000313" key="2">
    <source>
        <dbReference type="Proteomes" id="UP001304769"/>
    </source>
</evidence>
<dbReference type="EMBL" id="JAYGGQ010000007">
    <property type="protein sequence ID" value="MEA5455153.1"/>
    <property type="molecule type" value="Genomic_DNA"/>
</dbReference>
<gene>
    <name evidence="1" type="ORF">SPF06_10515</name>
</gene>
<evidence type="ECO:0000313" key="1">
    <source>
        <dbReference type="EMBL" id="MEA5455153.1"/>
    </source>
</evidence>
<dbReference type="RefSeq" id="WP_323279012.1">
    <property type="nucleotide sequence ID" value="NZ_JAYGGQ010000007.1"/>
</dbReference>
<name>A0ABU5T6F0_9MICC</name>
<dbReference type="Proteomes" id="UP001304769">
    <property type="component" value="Unassembled WGS sequence"/>
</dbReference>
<accession>A0ABU5T6F0</accession>
<sequence length="146" mass="14456">MCNSTDGGSISTNAATCTTINKYGGNLAMVPSQAVATTATFTNTGTSPIQTFTLTPGSCTQSNNGTANGTATDFCSKLQLTVTSGATTVFSGTAASFAASSAISLATPLAAGATQSYTFTVTLDSAAGNTYQGLKASQPMTWSASS</sequence>